<organism evidence="5 6">
    <name type="scientific">Rhizoctonia solani 123E</name>
    <dbReference type="NCBI Taxonomy" id="1423351"/>
    <lineage>
        <taxon>Eukaryota</taxon>
        <taxon>Fungi</taxon>
        <taxon>Dikarya</taxon>
        <taxon>Basidiomycota</taxon>
        <taxon>Agaricomycotina</taxon>
        <taxon>Agaricomycetes</taxon>
        <taxon>Cantharellales</taxon>
        <taxon>Ceratobasidiaceae</taxon>
        <taxon>Rhizoctonia</taxon>
    </lineage>
</organism>
<dbReference type="HOGENOM" id="CLU_000288_57_24_1"/>
<protein>
    <submittedName>
        <fullName evidence="5">WD40 domain protein</fullName>
    </submittedName>
</protein>
<dbReference type="EMBL" id="AZST01002683">
    <property type="protein sequence ID" value="KEP44860.1"/>
    <property type="molecule type" value="Genomic_DNA"/>
</dbReference>
<dbReference type="SMART" id="SM00320">
    <property type="entry name" value="WD40"/>
    <property type="match status" value="7"/>
</dbReference>
<dbReference type="PROSITE" id="PS50082">
    <property type="entry name" value="WD_REPEATS_2"/>
    <property type="match status" value="5"/>
</dbReference>
<dbReference type="GO" id="GO:1990234">
    <property type="term" value="C:transferase complex"/>
    <property type="evidence" value="ECO:0007669"/>
    <property type="project" value="UniProtKB-ARBA"/>
</dbReference>
<keyword evidence="2" id="KW-0677">Repeat</keyword>
<evidence type="ECO:0000313" key="5">
    <source>
        <dbReference type="EMBL" id="KEP44860.1"/>
    </source>
</evidence>
<dbReference type="STRING" id="1423351.A0A074RHI4"/>
<dbReference type="InterPro" id="IPR036322">
    <property type="entry name" value="WD40_repeat_dom_sf"/>
</dbReference>
<accession>A0A074RHI4</accession>
<dbReference type="AlphaFoldDB" id="A0A074RHI4"/>
<feature type="repeat" description="WD" evidence="3">
    <location>
        <begin position="77"/>
        <end position="118"/>
    </location>
</feature>
<dbReference type="CDD" id="cd00200">
    <property type="entry name" value="WD40"/>
    <property type="match status" value="1"/>
</dbReference>
<evidence type="ECO:0000313" key="6">
    <source>
        <dbReference type="Proteomes" id="UP000027456"/>
    </source>
</evidence>
<evidence type="ECO:0000256" key="2">
    <source>
        <dbReference type="ARBA" id="ARBA00022737"/>
    </source>
</evidence>
<dbReference type="SUPFAM" id="SSF50978">
    <property type="entry name" value="WD40 repeat-like"/>
    <property type="match status" value="1"/>
</dbReference>
<feature type="repeat" description="WD" evidence="3">
    <location>
        <begin position="298"/>
        <end position="339"/>
    </location>
</feature>
<dbReference type="InterPro" id="IPR001632">
    <property type="entry name" value="WD40_G-protein_beta-like"/>
</dbReference>
<dbReference type="Gene3D" id="2.130.10.10">
    <property type="entry name" value="YVTN repeat-like/Quinoprotein amine dehydrogenase"/>
    <property type="match status" value="3"/>
</dbReference>
<sequence>MTSNIRASIAGQSKLPTDGAIPPKPAQPRPSLIVHEGLTNHVKSVVFSPNGKSVASSSYQTILIWDAQSPSPIGGPLTGHIHWVESVSCSPLGNILASGSGDRTIRLWDVNTRRKLGAIKGDHHFYSVVFSPDAKLIASGCGGYSALHPSANTVQLWDVQMMKSTANPFRGHANEVHSVQFSPGGARVVSGSSDKTIRVWDVEHGTTVVGPFEGHTSWANSVAFSPDGLQIVSSSHDGTVRLWDAREGGLIGKPYKGHTSWVRSVAFSPSGTYVASGGNDSTVCIWDIRTGLQVDQPFGEHSDVVESVAFSPCGQYVASGSRDRKVIIRSISPNSSKSNDLDSYMAPKDEQSLIQSKTMHIDNDMHIFELSNNLDSRMVPKVEASLLITEVTQIVSHMSTQQMFECLVGAGCTDLSPQMDTRQETAMIMSGGGFGDIWLGQLHNGIKAAIKAWRTDALEQLRYKTLKRAARELFYWSSVGMYTVDNL</sequence>
<dbReference type="InterPro" id="IPR020472">
    <property type="entry name" value="WD40_PAC1"/>
</dbReference>
<dbReference type="PROSITE" id="PS00678">
    <property type="entry name" value="WD_REPEATS_1"/>
    <property type="match status" value="4"/>
</dbReference>
<proteinExistence type="predicted"/>
<keyword evidence="1 3" id="KW-0853">WD repeat</keyword>
<dbReference type="InterPro" id="IPR019775">
    <property type="entry name" value="WD40_repeat_CS"/>
</dbReference>
<dbReference type="Proteomes" id="UP000027456">
    <property type="component" value="Unassembled WGS sequence"/>
</dbReference>
<feature type="repeat" description="WD" evidence="3">
    <location>
        <begin position="169"/>
        <end position="210"/>
    </location>
</feature>
<dbReference type="PROSITE" id="PS50294">
    <property type="entry name" value="WD_REPEATS_REGION"/>
    <property type="match status" value="4"/>
</dbReference>
<dbReference type="Pfam" id="PF00400">
    <property type="entry name" value="WD40"/>
    <property type="match status" value="6"/>
</dbReference>
<name>A0A074RHI4_9AGAM</name>
<dbReference type="PANTHER" id="PTHR22847">
    <property type="entry name" value="WD40 REPEAT PROTEIN"/>
    <property type="match status" value="1"/>
</dbReference>
<dbReference type="InterPro" id="IPR015943">
    <property type="entry name" value="WD40/YVTN_repeat-like_dom_sf"/>
</dbReference>
<feature type="region of interest" description="Disordered" evidence="4">
    <location>
        <begin position="1"/>
        <end position="30"/>
    </location>
</feature>
<evidence type="ECO:0000256" key="3">
    <source>
        <dbReference type="PROSITE-ProRule" id="PRU00221"/>
    </source>
</evidence>
<dbReference type="PRINTS" id="PR00320">
    <property type="entry name" value="GPROTEINBRPT"/>
</dbReference>
<comment type="caution">
    <text evidence="5">The sequence shown here is derived from an EMBL/GenBank/DDBJ whole genome shotgun (WGS) entry which is preliminary data.</text>
</comment>
<reference evidence="5 6" key="1">
    <citation type="submission" date="2013-12" db="EMBL/GenBank/DDBJ databases">
        <authorList>
            <person name="Cubeta M."/>
            <person name="Pakala S."/>
            <person name="Fedorova N."/>
            <person name="Thomas E."/>
            <person name="Dean R."/>
            <person name="Jabaji S."/>
            <person name="Neate S."/>
            <person name="Toda T."/>
            <person name="Tavantzis S."/>
            <person name="Vilgalys R."/>
            <person name="Bharathan N."/>
            <person name="Pakala S."/>
            <person name="Losada L.S."/>
            <person name="Zafar N."/>
            <person name="Nierman W."/>
        </authorList>
    </citation>
    <scope>NUCLEOTIDE SEQUENCE [LARGE SCALE GENOMIC DNA]</scope>
    <source>
        <strain evidence="5 6">123E</strain>
    </source>
</reference>
<dbReference type="PANTHER" id="PTHR22847:SF637">
    <property type="entry name" value="WD REPEAT DOMAIN 5B"/>
    <property type="match status" value="1"/>
</dbReference>
<evidence type="ECO:0000256" key="4">
    <source>
        <dbReference type="SAM" id="MobiDB-lite"/>
    </source>
</evidence>
<evidence type="ECO:0000256" key="1">
    <source>
        <dbReference type="ARBA" id="ARBA00022574"/>
    </source>
</evidence>
<keyword evidence="6" id="KW-1185">Reference proteome</keyword>
<feature type="repeat" description="WD" evidence="3">
    <location>
        <begin position="255"/>
        <end position="296"/>
    </location>
</feature>
<dbReference type="InterPro" id="IPR001680">
    <property type="entry name" value="WD40_rpt"/>
</dbReference>
<dbReference type="OrthoDB" id="6262491at2759"/>
<feature type="repeat" description="WD" evidence="3">
    <location>
        <begin position="212"/>
        <end position="253"/>
    </location>
</feature>
<dbReference type="GO" id="GO:0005634">
    <property type="term" value="C:nucleus"/>
    <property type="evidence" value="ECO:0007669"/>
    <property type="project" value="TreeGrafter"/>
</dbReference>
<gene>
    <name evidence="5" type="ORF">V565_361530</name>
</gene>
<feature type="compositionally biased region" description="Polar residues" evidence="4">
    <location>
        <begin position="1"/>
        <end position="15"/>
    </location>
</feature>
<dbReference type="PRINTS" id="PR00319">
    <property type="entry name" value="GPROTEINB"/>
</dbReference>